<dbReference type="Proteomes" id="UP001500298">
    <property type="component" value="Unassembled WGS sequence"/>
</dbReference>
<gene>
    <name evidence="2" type="ORF">GCM10023331_05710</name>
</gene>
<sequence length="130" mass="15125">MKKYLILYLIISFFMNTLFLFVFSILFGNLYSIDLSRFLSASIFHVLPFTLITFVVVGIGVCYFTNLIIKKKKFLLFIPLVVLTGVDAFIFVQFFNTSDLPKVLMRMVFLISSYLVLYLMIKVSLQQKSE</sequence>
<reference evidence="3" key="1">
    <citation type="journal article" date="2019" name="Int. J. Syst. Evol. Microbiol.">
        <title>The Global Catalogue of Microorganisms (GCM) 10K type strain sequencing project: providing services to taxonomists for standard genome sequencing and annotation.</title>
        <authorList>
            <consortium name="The Broad Institute Genomics Platform"/>
            <consortium name="The Broad Institute Genome Sequencing Center for Infectious Disease"/>
            <person name="Wu L."/>
            <person name="Ma J."/>
        </authorList>
    </citation>
    <scope>NUCLEOTIDE SEQUENCE [LARGE SCALE GENOMIC DNA]</scope>
    <source>
        <strain evidence="3">JCM 18326</strain>
    </source>
</reference>
<evidence type="ECO:0000313" key="3">
    <source>
        <dbReference type="Proteomes" id="UP001500298"/>
    </source>
</evidence>
<name>A0ABP9D2G6_9BACT</name>
<evidence type="ECO:0000313" key="2">
    <source>
        <dbReference type="EMBL" id="GAA4824071.1"/>
    </source>
</evidence>
<protein>
    <submittedName>
        <fullName evidence="2">Uncharacterized protein</fullName>
    </submittedName>
</protein>
<organism evidence="2 3">
    <name type="scientific">Algivirga pacifica</name>
    <dbReference type="NCBI Taxonomy" id="1162670"/>
    <lineage>
        <taxon>Bacteria</taxon>
        <taxon>Pseudomonadati</taxon>
        <taxon>Bacteroidota</taxon>
        <taxon>Cytophagia</taxon>
        <taxon>Cytophagales</taxon>
        <taxon>Flammeovirgaceae</taxon>
        <taxon>Algivirga</taxon>
    </lineage>
</organism>
<keyword evidence="1" id="KW-0812">Transmembrane</keyword>
<keyword evidence="3" id="KW-1185">Reference proteome</keyword>
<comment type="caution">
    <text evidence="2">The sequence shown here is derived from an EMBL/GenBank/DDBJ whole genome shotgun (WGS) entry which is preliminary data.</text>
</comment>
<feature type="transmembrane region" description="Helical" evidence="1">
    <location>
        <begin position="103"/>
        <end position="121"/>
    </location>
</feature>
<accession>A0ABP9D2G6</accession>
<keyword evidence="1" id="KW-0472">Membrane</keyword>
<feature type="transmembrane region" description="Helical" evidence="1">
    <location>
        <begin position="76"/>
        <end position="97"/>
    </location>
</feature>
<feature type="transmembrane region" description="Helical" evidence="1">
    <location>
        <begin position="43"/>
        <end position="64"/>
    </location>
</feature>
<feature type="transmembrane region" description="Helical" evidence="1">
    <location>
        <begin position="7"/>
        <end position="31"/>
    </location>
</feature>
<proteinExistence type="predicted"/>
<evidence type="ECO:0000256" key="1">
    <source>
        <dbReference type="SAM" id="Phobius"/>
    </source>
</evidence>
<dbReference type="EMBL" id="BAABJX010000011">
    <property type="protein sequence ID" value="GAA4824071.1"/>
    <property type="molecule type" value="Genomic_DNA"/>
</dbReference>
<keyword evidence="1" id="KW-1133">Transmembrane helix</keyword>